<dbReference type="Proteomes" id="UP000320580">
    <property type="component" value="Chromosome"/>
</dbReference>
<organism evidence="2 3">
    <name type="scientific">Streptomyces qinzhouensis</name>
    <dbReference type="NCBI Taxonomy" id="2599401"/>
    <lineage>
        <taxon>Bacteria</taxon>
        <taxon>Bacillati</taxon>
        <taxon>Actinomycetota</taxon>
        <taxon>Actinomycetes</taxon>
        <taxon>Kitasatosporales</taxon>
        <taxon>Streptomycetaceae</taxon>
        <taxon>Streptomyces</taxon>
    </lineage>
</organism>
<keyword evidence="3" id="KW-1185">Reference proteome</keyword>
<protein>
    <submittedName>
        <fullName evidence="2">Uncharacterized protein</fullName>
    </submittedName>
</protein>
<evidence type="ECO:0000313" key="3">
    <source>
        <dbReference type="Proteomes" id="UP000320580"/>
    </source>
</evidence>
<keyword evidence="1" id="KW-0732">Signal</keyword>
<dbReference type="AlphaFoldDB" id="A0A5B8J1N5"/>
<feature type="signal peptide" evidence="1">
    <location>
        <begin position="1"/>
        <end position="27"/>
    </location>
</feature>
<gene>
    <name evidence="2" type="ORF">FQU76_03025</name>
</gene>
<evidence type="ECO:0000256" key="1">
    <source>
        <dbReference type="SAM" id="SignalP"/>
    </source>
</evidence>
<reference evidence="2 3" key="1">
    <citation type="submission" date="2019-07" db="EMBL/GenBank/DDBJ databases">
        <authorList>
            <person name="Zhu P."/>
        </authorList>
    </citation>
    <scope>NUCLEOTIDE SEQUENCE [LARGE SCALE GENOMIC DNA]</scope>
    <source>
        <strain evidence="2 3">SSL-25</strain>
    </source>
</reference>
<accession>A0A5B8J1N5</accession>
<dbReference type="EMBL" id="CP042266">
    <property type="protein sequence ID" value="QDY75655.1"/>
    <property type="molecule type" value="Genomic_DNA"/>
</dbReference>
<dbReference type="KEGG" id="sqz:FQU76_03025"/>
<sequence length="148" mass="14968">MQGWKWAATTLALTGATLAGTAGAAWATCEIVDKPASAAVCSIARGGLAGSATDAVAEPVKNTSTGRHACYDRMYVDTAGTDTDTGHHVGYPDAFHHRSGTGYRPLGDTGFGAGSEGQSPLPLGTPVGLPIPVLHSVDRPIGEVAHSA</sequence>
<evidence type="ECO:0000313" key="2">
    <source>
        <dbReference type="EMBL" id="QDY75655.1"/>
    </source>
</evidence>
<proteinExistence type="predicted"/>
<dbReference type="OrthoDB" id="3393679at2"/>
<dbReference type="RefSeq" id="WP_146478965.1">
    <property type="nucleotide sequence ID" value="NZ_CP042266.1"/>
</dbReference>
<feature type="chain" id="PRO_5038613673" evidence="1">
    <location>
        <begin position="28"/>
        <end position="148"/>
    </location>
</feature>
<name>A0A5B8J1N5_9ACTN</name>